<feature type="compositionally biased region" description="Basic and acidic residues" evidence="1">
    <location>
        <begin position="10"/>
        <end position="29"/>
    </location>
</feature>
<dbReference type="EMBL" id="JAGMUU010000007">
    <property type="protein sequence ID" value="KAH7149378.1"/>
    <property type="molecule type" value="Genomic_DNA"/>
</dbReference>
<keyword evidence="3" id="KW-1185">Reference proteome</keyword>
<accession>A0A9P9F0A7</accession>
<organism evidence="2 3">
    <name type="scientific">Dactylonectria estremocensis</name>
    <dbReference type="NCBI Taxonomy" id="1079267"/>
    <lineage>
        <taxon>Eukaryota</taxon>
        <taxon>Fungi</taxon>
        <taxon>Dikarya</taxon>
        <taxon>Ascomycota</taxon>
        <taxon>Pezizomycotina</taxon>
        <taxon>Sordariomycetes</taxon>
        <taxon>Hypocreomycetidae</taxon>
        <taxon>Hypocreales</taxon>
        <taxon>Nectriaceae</taxon>
        <taxon>Dactylonectria</taxon>
    </lineage>
</organism>
<evidence type="ECO:0000256" key="1">
    <source>
        <dbReference type="SAM" id="MobiDB-lite"/>
    </source>
</evidence>
<evidence type="ECO:0000313" key="3">
    <source>
        <dbReference type="Proteomes" id="UP000717696"/>
    </source>
</evidence>
<gene>
    <name evidence="2" type="ORF">B0J13DRAFT_304354</name>
</gene>
<feature type="region of interest" description="Disordered" evidence="1">
    <location>
        <begin position="1"/>
        <end position="29"/>
    </location>
</feature>
<reference evidence="2" key="1">
    <citation type="journal article" date="2021" name="Nat. Commun.">
        <title>Genetic determinants of endophytism in the Arabidopsis root mycobiome.</title>
        <authorList>
            <person name="Mesny F."/>
            <person name="Miyauchi S."/>
            <person name="Thiergart T."/>
            <person name="Pickel B."/>
            <person name="Atanasova L."/>
            <person name="Karlsson M."/>
            <person name="Huettel B."/>
            <person name="Barry K.W."/>
            <person name="Haridas S."/>
            <person name="Chen C."/>
            <person name="Bauer D."/>
            <person name="Andreopoulos W."/>
            <person name="Pangilinan J."/>
            <person name="LaButti K."/>
            <person name="Riley R."/>
            <person name="Lipzen A."/>
            <person name="Clum A."/>
            <person name="Drula E."/>
            <person name="Henrissat B."/>
            <person name="Kohler A."/>
            <person name="Grigoriev I.V."/>
            <person name="Martin F.M."/>
            <person name="Hacquard S."/>
        </authorList>
    </citation>
    <scope>NUCLEOTIDE SEQUENCE</scope>
    <source>
        <strain evidence="2">MPI-CAGE-AT-0021</strain>
    </source>
</reference>
<dbReference type="AlphaFoldDB" id="A0A9P9F0A7"/>
<protein>
    <submittedName>
        <fullName evidence="2">Uncharacterized protein</fullName>
    </submittedName>
</protein>
<comment type="caution">
    <text evidence="2">The sequence shown here is derived from an EMBL/GenBank/DDBJ whole genome shotgun (WGS) entry which is preliminary data.</text>
</comment>
<feature type="region of interest" description="Disordered" evidence="1">
    <location>
        <begin position="175"/>
        <end position="205"/>
    </location>
</feature>
<name>A0A9P9F0A7_9HYPO</name>
<dbReference type="OrthoDB" id="10376294at2759"/>
<dbReference type="Proteomes" id="UP000717696">
    <property type="component" value="Unassembled WGS sequence"/>
</dbReference>
<sequence>MATCARQRGRHDDAASNDERKQTSSRTGEWRTNKKRHILGALGILSDIYTILLCKTYGQNVGVGCIFGFRLPCLGHMLKLWAGRQPLVGAFLVSWTECVFPRCRLPLLTRCLAHMWSEGTCIFFSWCPCFGFMCNSGIDEETCIFEAGTLTGMTRQARMRATACLDNGFAFTRNPSTRRQLTDSGEEGDEGGVGGFAEHEQDGMD</sequence>
<proteinExistence type="predicted"/>
<evidence type="ECO:0000313" key="2">
    <source>
        <dbReference type="EMBL" id="KAH7149378.1"/>
    </source>
</evidence>